<evidence type="ECO:0000313" key="2">
    <source>
        <dbReference type="EMBL" id="CAI9965847.1"/>
    </source>
</evidence>
<comment type="caution">
    <text evidence="2">The sequence shown here is derived from an EMBL/GenBank/DDBJ whole genome shotgun (WGS) entry which is preliminary data.</text>
</comment>
<accession>A0AA86UUZ0</accession>
<feature type="transmembrane region" description="Helical" evidence="1">
    <location>
        <begin position="247"/>
        <end position="266"/>
    </location>
</feature>
<dbReference type="Proteomes" id="UP001642409">
    <property type="component" value="Unassembled WGS sequence"/>
</dbReference>
<dbReference type="AlphaFoldDB" id="A0AA86UUZ0"/>
<evidence type="ECO:0000313" key="3">
    <source>
        <dbReference type="EMBL" id="CAL6029748.1"/>
    </source>
</evidence>
<evidence type="ECO:0000313" key="4">
    <source>
        <dbReference type="Proteomes" id="UP001642409"/>
    </source>
</evidence>
<keyword evidence="1" id="KW-0812">Transmembrane</keyword>
<reference evidence="3 4" key="2">
    <citation type="submission" date="2024-07" db="EMBL/GenBank/DDBJ databases">
        <authorList>
            <person name="Akdeniz Z."/>
        </authorList>
    </citation>
    <scope>NUCLEOTIDE SEQUENCE [LARGE SCALE GENOMIC DNA]</scope>
</reference>
<evidence type="ECO:0000256" key="1">
    <source>
        <dbReference type="SAM" id="Phobius"/>
    </source>
</evidence>
<keyword evidence="1" id="KW-1133">Transmembrane helix</keyword>
<dbReference type="EMBL" id="CATOUU010000994">
    <property type="protein sequence ID" value="CAI9965847.1"/>
    <property type="molecule type" value="Genomic_DNA"/>
</dbReference>
<proteinExistence type="predicted"/>
<feature type="transmembrane region" description="Helical" evidence="1">
    <location>
        <begin position="193"/>
        <end position="211"/>
    </location>
</feature>
<reference evidence="2" key="1">
    <citation type="submission" date="2023-06" db="EMBL/GenBank/DDBJ databases">
        <authorList>
            <person name="Kurt Z."/>
        </authorList>
    </citation>
    <scope>NUCLEOTIDE SEQUENCE</scope>
</reference>
<feature type="transmembrane region" description="Helical" evidence="1">
    <location>
        <begin position="145"/>
        <end position="166"/>
    </location>
</feature>
<organism evidence="2">
    <name type="scientific">Hexamita inflata</name>
    <dbReference type="NCBI Taxonomy" id="28002"/>
    <lineage>
        <taxon>Eukaryota</taxon>
        <taxon>Metamonada</taxon>
        <taxon>Diplomonadida</taxon>
        <taxon>Hexamitidae</taxon>
        <taxon>Hexamitinae</taxon>
        <taxon>Hexamita</taxon>
    </lineage>
</organism>
<sequence length="275" mass="32741">MQQYLFSQIEKESGCDVYKIETKIVADRNLHNFIIISQYTTSITKNQYVLVDSSFFHFRIYIFIRVHFLVIPQQSQRQISSYVFYAHSNLRILTRILWLFVNPDDTPWTCSILNKRFSTGFLVVQAIPVLKVIKDNFIYKSKNKIHLKICCVLSAIQVSLYIIGWIQKTLPMCTTIGPHGHQIWNFFEFLQKFPQYFGYMYLIIGFTNGFFSEKVDISFYIELDLIAASFIYQLIFHYEERLSRWCWSSSIIMIAYIFDPQIVAFANKWHQKRIM</sequence>
<keyword evidence="4" id="KW-1185">Reference proteome</keyword>
<keyword evidence="1" id="KW-0472">Membrane</keyword>
<feature type="transmembrane region" description="Helical" evidence="1">
    <location>
        <begin position="218"/>
        <end position="235"/>
    </location>
</feature>
<gene>
    <name evidence="3" type="ORF">HINF_LOCUS32625</name>
    <name evidence="2" type="ORF">HINF_LOCUS53492</name>
</gene>
<protein>
    <submittedName>
        <fullName evidence="3">Hypothetical_protein</fullName>
    </submittedName>
</protein>
<dbReference type="EMBL" id="CAXDID020000111">
    <property type="protein sequence ID" value="CAL6029748.1"/>
    <property type="molecule type" value="Genomic_DNA"/>
</dbReference>
<name>A0AA86UUZ0_9EUKA</name>